<evidence type="ECO:0000313" key="8">
    <source>
        <dbReference type="Proteomes" id="UP000190637"/>
    </source>
</evidence>
<keyword evidence="1" id="KW-0805">Transcription regulation</keyword>
<dbReference type="EMBL" id="FUWS01000004">
    <property type="protein sequence ID" value="SJZ91583.1"/>
    <property type="molecule type" value="Genomic_DNA"/>
</dbReference>
<dbReference type="PANTHER" id="PTHR30055:SF149">
    <property type="entry name" value="TETR-FAMILY TRANSCRIPTIONAL REGULATOR"/>
    <property type="match status" value="1"/>
</dbReference>
<reference evidence="7 8" key="1">
    <citation type="submission" date="2017-02" db="EMBL/GenBank/DDBJ databases">
        <authorList>
            <person name="Peterson S.W."/>
        </authorList>
    </citation>
    <scope>NUCLEOTIDE SEQUENCE [LARGE SCALE GENOMIC DNA]</scope>
    <source>
        <strain evidence="7 8">DSM 45154</strain>
    </source>
</reference>
<dbReference type="InterPro" id="IPR009057">
    <property type="entry name" value="Homeodomain-like_sf"/>
</dbReference>
<evidence type="ECO:0000256" key="2">
    <source>
        <dbReference type="ARBA" id="ARBA00023125"/>
    </source>
</evidence>
<protein>
    <submittedName>
        <fullName evidence="7">Transcriptional regulator, TetR family</fullName>
    </submittedName>
</protein>
<evidence type="ECO:0000256" key="5">
    <source>
        <dbReference type="SAM" id="MobiDB-lite"/>
    </source>
</evidence>
<dbReference type="InterPro" id="IPR050109">
    <property type="entry name" value="HTH-type_TetR-like_transc_reg"/>
</dbReference>
<dbReference type="SUPFAM" id="SSF46689">
    <property type="entry name" value="Homeodomain-like"/>
    <property type="match status" value="1"/>
</dbReference>
<dbReference type="Pfam" id="PF00440">
    <property type="entry name" value="TetR_N"/>
    <property type="match status" value="1"/>
</dbReference>
<evidence type="ECO:0000256" key="4">
    <source>
        <dbReference type="PROSITE-ProRule" id="PRU00335"/>
    </source>
</evidence>
<evidence type="ECO:0000259" key="6">
    <source>
        <dbReference type="PROSITE" id="PS50977"/>
    </source>
</evidence>
<dbReference type="Proteomes" id="UP000190637">
    <property type="component" value="Unassembled WGS sequence"/>
</dbReference>
<dbReference type="RefSeq" id="WP_078761373.1">
    <property type="nucleotide sequence ID" value="NZ_FUWS01000004.1"/>
</dbReference>
<dbReference type="InterPro" id="IPR036271">
    <property type="entry name" value="Tet_transcr_reg_TetR-rel_C_sf"/>
</dbReference>
<evidence type="ECO:0000313" key="7">
    <source>
        <dbReference type="EMBL" id="SJZ91583.1"/>
    </source>
</evidence>
<dbReference type="Pfam" id="PF16859">
    <property type="entry name" value="TetR_C_11"/>
    <property type="match status" value="1"/>
</dbReference>
<name>A0A1T4PJ58_9ACTN</name>
<accession>A0A1T4PJ58</accession>
<feature type="region of interest" description="Disordered" evidence="5">
    <location>
        <begin position="1"/>
        <end position="27"/>
    </location>
</feature>
<dbReference type="GO" id="GO:0003700">
    <property type="term" value="F:DNA-binding transcription factor activity"/>
    <property type="evidence" value="ECO:0007669"/>
    <property type="project" value="TreeGrafter"/>
</dbReference>
<dbReference type="PRINTS" id="PR00455">
    <property type="entry name" value="HTHTETR"/>
</dbReference>
<organism evidence="7 8">
    <name type="scientific">Marinactinospora thermotolerans DSM 45154</name>
    <dbReference type="NCBI Taxonomy" id="1122192"/>
    <lineage>
        <taxon>Bacteria</taxon>
        <taxon>Bacillati</taxon>
        <taxon>Actinomycetota</taxon>
        <taxon>Actinomycetes</taxon>
        <taxon>Streptosporangiales</taxon>
        <taxon>Nocardiopsidaceae</taxon>
        <taxon>Marinactinospora</taxon>
    </lineage>
</organism>
<keyword evidence="2 4" id="KW-0238">DNA-binding</keyword>
<keyword evidence="3" id="KW-0804">Transcription</keyword>
<feature type="DNA-binding region" description="H-T-H motif" evidence="4">
    <location>
        <begin position="49"/>
        <end position="68"/>
    </location>
</feature>
<dbReference type="InterPro" id="IPR001647">
    <property type="entry name" value="HTH_TetR"/>
</dbReference>
<gene>
    <name evidence="7" type="ORF">SAMN02745673_01843</name>
</gene>
<proteinExistence type="predicted"/>
<dbReference type="STRING" id="1122192.SAMN02745673_01843"/>
<dbReference type="Gene3D" id="1.10.357.10">
    <property type="entry name" value="Tetracycline Repressor, domain 2"/>
    <property type="match status" value="1"/>
</dbReference>
<dbReference type="PANTHER" id="PTHR30055">
    <property type="entry name" value="HTH-TYPE TRANSCRIPTIONAL REGULATOR RUTR"/>
    <property type="match status" value="1"/>
</dbReference>
<dbReference type="Gene3D" id="1.10.10.60">
    <property type="entry name" value="Homeodomain-like"/>
    <property type="match status" value="1"/>
</dbReference>
<dbReference type="InterPro" id="IPR011075">
    <property type="entry name" value="TetR_C"/>
</dbReference>
<dbReference type="PROSITE" id="PS50977">
    <property type="entry name" value="HTH_TETR_2"/>
    <property type="match status" value="1"/>
</dbReference>
<dbReference type="AlphaFoldDB" id="A0A1T4PJ58"/>
<dbReference type="SUPFAM" id="SSF48498">
    <property type="entry name" value="Tetracyclin repressor-like, C-terminal domain"/>
    <property type="match status" value="1"/>
</dbReference>
<keyword evidence="8" id="KW-1185">Reference proteome</keyword>
<dbReference type="OrthoDB" id="9796019at2"/>
<dbReference type="PROSITE" id="PS01081">
    <property type="entry name" value="HTH_TETR_1"/>
    <property type="match status" value="1"/>
</dbReference>
<evidence type="ECO:0000256" key="1">
    <source>
        <dbReference type="ARBA" id="ARBA00023015"/>
    </source>
</evidence>
<evidence type="ECO:0000256" key="3">
    <source>
        <dbReference type="ARBA" id="ARBA00023163"/>
    </source>
</evidence>
<sequence>MPRDGDTRDCAPPGGEPARPGRRLDRSRDADILDATLAVLVDVGFARLTMDMVAARAKAGKATLYRRWPSKSELVIDAVAHMKRGQVDLGRLPDTGSLRDDLLGLFTPQSAEEDERRLKVMAGLASLLAQDRALADAGVAAIVQPWVEAHRVLMRRAADRGEIPATADIDTLSQVIPSLAAYRALVQRKPFDRDFLVSMVDGVVLPALRNAPPLAAGHAP</sequence>
<dbReference type="InterPro" id="IPR023772">
    <property type="entry name" value="DNA-bd_HTH_TetR-type_CS"/>
</dbReference>
<feature type="domain" description="HTH tetR-type" evidence="6">
    <location>
        <begin position="26"/>
        <end position="86"/>
    </location>
</feature>
<dbReference type="GO" id="GO:0000976">
    <property type="term" value="F:transcription cis-regulatory region binding"/>
    <property type="evidence" value="ECO:0007669"/>
    <property type="project" value="TreeGrafter"/>
</dbReference>